<protein>
    <submittedName>
        <fullName evidence="2">Phosphotransferase family enzyme</fullName>
    </submittedName>
</protein>
<dbReference type="OrthoDB" id="581471at2"/>
<dbReference type="Gene3D" id="3.90.1200.10">
    <property type="match status" value="1"/>
</dbReference>
<accession>A0A2T0YGV9</accession>
<feature type="domain" description="Aminoglycoside phosphotransferase" evidence="1">
    <location>
        <begin position="223"/>
        <end position="349"/>
    </location>
</feature>
<dbReference type="InterPro" id="IPR002575">
    <property type="entry name" value="Aminoglycoside_PTrfase"/>
</dbReference>
<dbReference type="Proteomes" id="UP000238217">
    <property type="component" value="Unassembled WGS sequence"/>
</dbReference>
<dbReference type="Pfam" id="PF01636">
    <property type="entry name" value="APH"/>
    <property type="match status" value="1"/>
</dbReference>
<sequence>MNQLPPPWTEADEVAARAADLPGARTLLDSAELSALLGRQAQISRVRIKPGHSVVAAFTTTDAEPGWAMLTLDADKLSKARHRAQDNSLAGTMPFRVHSENRHYLFSGSIWADPVLAKDLGAARSALTRRAGTDQPWTVLRHNPRRRVVAVVPPVDGEHGAKIIRVASPRTTHTALETAQRWRSMGLPLVRSTPLGGRGTAVGAPLWGWADLASHPHGPAALTAGAALGTLHQMTMSTHRAPLPVHTESAAAAVASIAPWLGPQAHRLTQRIEERFSALGPGVITELHGDLSPDQVVLATPGSHKIRLIDFDRAGAGDPMRDLGSWAAACRRLELDGLIEDFWAGYITRSAVELARASVWEAFAQLSAAPDAFRLRLPDWPELLQRTLTLAEEALDR</sequence>
<comment type="caution">
    <text evidence="2">The sequence shown here is derived from an EMBL/GenBank/DDBJ whole genome shotgun (WGS) entry which is preliminary data.</text>
</comment>
<name>A0A2T0YGV9_9MICC</name>
<dbReference type="EMBL" id="PVTY01000012">
    <property type="protein sequence ID" value="PRZ14170.1"/>
    <property type="molecule type" value="Genomic_DNA"/>
</dbReference>
<reference evidence="2 3" key="1">
    <citation type="submission" date="2018-03" db="EMBL/GenBank/DDBJ databases">
        <title>Comparative analysis of microorganisms from saline springs in Andes Mountain Range, Colombia.</title>
        <authorList>
            <person name="Rubin E."/>
        </authorList>
    </citation>
    <scope>NUCLEOTIDE SEQUENCE [LARGE SCALE GENOMIC DNA]</scope>
    <source>
        <strain evidence="2 3">CG 35</strain>
    </source>
</reference>
<evidence type="ECO:0000259" key="1">
    <source>
        <dbReference type="Pfam" id="PF01636"/>
    </source>
</evidence>
<organism evidence="2 3">
    <name type="scientific">Nesterenkonia sandarakina</name>
    <dbReference type="NCBI Taxonomy" id="272918"/>
    <lineage>
        <taxon>Bacteria</taxon>
        <taxon>Bacillati</taxon>
        <taxon>Actinomycetota</taxon>
        <taxon>Actinomycetes</taxon>
        <taxon>Micrococcales</taxon>
        <taxon>Micrococcaceae</taxon>
        <taxon>Nesterenkonia</taxon>
    </lineage>
</organism>
<dbReference type="InterPro" id="IPR011009">
    <property type="entry name" value="Kinase-like_dom_sf"/>
</dbReference>
<proteinExistence type="predicted"/>
<evidence type="ECO:0000313" key="2">
    <source>
        <dbReference type="EMBL" id="PRZ14170.1"/>
    </source>
</evidence>
<evidence type="ECO:0000313" key="3">
    <source>
        <dbReference type="Proteomes" id="UP000238217"/>
    </source>
</evidence>
<gene>
    <name evidence="2" type="ORF">BCL67_11233</name>
</gene>
<dbReference type="GO" id="GO:0016740">
    <property type="term" value="F:transferase activity"/>
    <property type="evidence" value="ECO:0007669"/>
    <property type="project" value="UniProtKB-KW"/>
</dbReference>
<dbReference type="SUPFAM" id="SSF56112">
    <property type="entry name" value="Protein kinase-like (PK-like)"/>
    <property type="match status" value="1"/>
</dbReference>
<keyword evidence="3" id="KW-1185">Reference proteome</keyword>
<keyword evidence="2" id="KW-0808">Transferase</keyword>
<dbReference type="RefSeq" id="WP_106123433.1">
    <property type="nucleotide sequence ID" value="NZ_PVTY01000012.1"/>
</dbReference>
<dbReference type="AlphaFoldDB" id="A0A2T0YGV9"/>